<sequence length="290" mass="32928">MKLASFTKRQPNLLAALVTLAQRIRSDAQADALIEDLSGITVLVAKKFTNERTAEGLQEALYLTMGCISLGLSQAEIPHNAESELNFLLEQGAEQVFQAGFRHIKTLALMPSQTMVTDFDNDPYIQQRNIKALFSELCRAEPNSHWRGDEDYRRELQVRSENQSIIDCAKWLRKNHFAGPVKDQELDANAVISISVIFAIAGDGRIVARTGQKEIENLIQRARKSMPDVNANWEKFLEQIPVAHQPWLSARMNEYRDTLVKKILSKTRIKTMVTEIQNYHAGLEQDVDYD</sequence>
<dbReference type="KEGG" id="gca:Galf_1205"/>
<protein>
    <submittedName>
        <fullName evidence="1">Uncharacterized protein</fullName>
    </submittedName>
</protein>
<evidence type="ECO:0000313" key="2">
    <source>
        <dbReference type="Proteomes" id="UP000001235"/>
    </source>
</evidence>
<organism evidence="1 2">
    <name type="scientific">Gallionella capsiferriformans (strain ES-2)</name>
    <name type="common">Gallionella ferruginea capsiferriformans (strain ES-2)</name>
    <dbReference type="NCBI Taxonomy" id="395494"/>
    <lineage>
        <taxon>Bacteria</taxon>
        <taxon>Pseudomonadati</taxon>
        <taxon>Pseudomonadota</taxon>
        <taxon>Betaproteobacteria</taxon>
        <taxon>Nitrosomonadales</taxon>
        <taxon>Gallionellaceae</taxon>
        <taxon>Gallionella</taxon>
    </lineage>
</organism>
<proteinExistence type="predicted"/>
<dbReference type="HOGENOM" id="CLU_952508_0_0_4"/>
<dbReference type="AlphaFoldDB" id="D9SFD6"/>
<accession>D9SFD6</accession>
<name>D9SFD6_GALCS</name>
<keyword evidence="2" id="KW-1185">Reference proteome</keyword>
<dbReference type="RefSeq" id="WP_013293172.1">
    <property type="nucleotide sequence ID" value="NC_014394.1"/>
</dbReference>
<dbReference type="STRING" id="395494.Galf_1205"/>
<evidence type="ECO:0000313" key="1">
    <source>
        <dbReference type="EMBL" id="ADL55233.1"/>
    </source>
</evidence>
<dbReference type="OrthoDB" id="8745177at2"/>
<gene>
    <name evidence="1" type="ordered locus">Galf_1205</name>
</gene>
<dbReference type="EMBL" id="CP002159">
    <property type="protein sequence ID" value="ADL55233.1"/>
    <property type="molecule type" value="Genomic_DNA"/>
</dbReference>
<dbReference type="Proteomes" id="UP000001235">
    <property type="component" value="Chromosome"/>
</dbReference>
<reference evidence="1 2" key="1">
    <citation type="submission" date="2010-08" db="EMBL/GenBank/DDBJ databases">
        <title>Complete sequence of Gallionella capsiferriformans ES-2.</title>
        <authorList>
            <consortium name="US DOE Joint Genome Institute"/>
            <person name="Lucas S."/>
            <person name="Copeland A."/>
            <person name="Lapidus A."/>
            <person name="Cheng J.-F."/>
            <person name="Bruce D."/>
            <person name="Goodwin L."/>
            <person name="Pitluck S."/>
            <person name="Chertkov O."/>
            <person name="Davenport K.W."/>
            <person name="Detter J.C."/>
            <person name="Han C."/>
            <person name="Tapia R."/>
            <person name="Land M."/>
            <person name="Hauser L."/>
            <person name="Chang Y.-J."/>
            <person name="Jeffries C."/>
            <person name="Kyrpides N."/>
            <person name="Ivanova N."/>
            <person name="Mikhailova N."/>
            <person name="Shelobolina E.S."/>
            <person name="Picardal F."/>
            <person name="Roden E."/>
            <person name="Emerson D."/>
            <person name="Woyke T."/>
        </authorList>
    </citation>
    <scope>NUCLEOTIDE SEQUENCE [LARGE SCALE GENOMIC DNA]</scope>
    <source>
        <strain evidence="1 2">ES-2</strain>
    </source>
</reference>